<name>A0A8C8S6H4_9SAUR</name>
<dbReference type="InterPro" id="IPR036179">
    <property type="entry name" value="Ig-like_dom_sf"/>
</dbReference>
<keyword evidence="2" id="KW-0812">Transmembrane</keyword>
<evidence type="ECO:0000256" key="3">
    <source>
        <dbReference type="ARBA" id="ARBA00023136"/>
    </source>
</evidence>
<dbReference type="PROSITE" id="PS50835">
    <property type="entry name" value="IG_LIKE"/>
    <property type="match status" value="1"/>
</dbReference>
<dbReference type="PANTHER" id="PTHR11860:SF87">
    <property type="entry name" value="CMRF35-LIKE MOLECULE 8"/>
    <property type="match status" value="1"/>
</dbReference>
<reference evidence="6" key="2">
    <citation type="submission" date="2025-09" db="UniProtKB">
        <authorList>
            <consortium name="Ensembl"/>
        </authorList>
    </citation>
    <scope>IDENTIFICATION</scope>
</reference>
<evidence type="ECO:0000256" key="2">
    <source>
        <dbReference type="ARBA" id="ARBA00022692"/>
    </source>
</evidence>
<dbReference type="GO" id="GO:0004888">
    <property type="term" value="F:transmembrane signaling receptor activity"/>
    <property type="evidence" value="ECO:0007669"/>
    <property type="project" value="TreeGrafter"/>
</dbReference>
<dbReference type="AlphaFoldDB" id="A0A8C8S6H4"/>
<dbReference type="InterPro" id="IPR007110">
    <property type="entry name" value="Ig-like_dom"/>
</dbReference>
<evidence type="ECO:0000256" key="4">
    <source>
        <dbReference type="SAM" id="MobiDB-lite"/>
    </source>
</evidence>
<keyword evidence="7" id="KW-1185">Reference proteome</keyword>
<protein>
    <recommendedName>
        <fullName evidence="5">Ig-like domain-containing protein</fullName>
    </recommendedName>
</protein>
<dbReference type="Gene3D" id="2.60.40.10">
    <property type="entry name" value="Immunoglobulins"/>
    <property type="match status" value="1"/>
</dbReference>
<dbReference type="PANTHER" id="PTHR11860">
    <property type="entry name" value="POLYMERIC-IMMUNOGLOBULIN RECEPTOR"/>
    <property type="match status" value="1"/>
</dbReference>
<dbReference type="Proteomes" id="UP000694393">
    <property type="component" value="Unplaced"/>
</dbReference>
<dbReference type="GO" id="GO:0005886">
    <property type="term" value="C:plasma membrane"/>
    <property type="evidence" value="ECO:0007669"/>
    <property type="project" value="TreeGrafter"/>
</dbReference>
<dbReference type="SUPFAM" id="SSF48726">
    <property type="entry name" value="Immunoglobulin"/>
    <property type="match status" value="1"/>
</dbReference>
<evidence type="ECO:0000259" key="5">
    <source>
        <dbReference type="PROSITE" id="PS50835"/>
    </source>
</evidence>
<sequence length="173" mass="18982">LPCLSLSLSRSGCWAGPVTGPRWVRGPPGGSVAVPCRYQTGYEEYPKYWCRAGEVFWSCPEGHLAKTSEARMGVKWGRVSIWDNRPQRVFTVTVENLTPADAGKYYCGIQRAVSDLTHAVTVTVSPGKSQSCSQLAPAGRRFRPSRPVSGPYIQSLGSRPGPERPLLDPGQFW</sequence>
<evidence type="ECO:0000313" key="6">
    <source>
        <dbReference type="Ensembl" id="ENSPCEP00000015098.1"/>
    </source>
</evidence>
<dbReference type="InterPro" id="IPR050671">
    <property type="entry name" value="CD300_family_receptors"/>
</dbReference>
<dbReference type="SMART" id="SM00409">
    <property type="entry name" value="IG"/>
    <property type="match status" value="1"/>
</dbReference>
<keyword evidence="3" id="KW-0472">Membrane</keyword>
<dbReference type="InterPro" id="IPR013783">
    <property type="entry name" value="Ig-like_fold"/>
</dbReference>
<organism evidence="6 7">
    <name type="scientific">Pelusios castaneus</name>
    <name type="common">West African mud turtle</name>
    <dbReference type="NCBI Taxonomy" id="367368"/>
    <lineage>
        <taxon>Eukaryota</taxon>
        <taxon>Metazoa</taxon>
        <taxon>Chordata</taxon>
        <taxon>Craniata</taxon>
        <taxon>Vertebrata</taxon>
        <taxon>Euteleostomi</taxon>
        <taxon>Archelosauria</taxon>
        <taxon>Testudinata</taxon>
        <taxon>Testudines</taxon>
        <taxon>Pleurodira</taxon>
        <taxon>Pelomedusidae</taxon>
        <taxon>Pelusios</taxon>
    </lineage>
</organism>
<dbReference type="Pfam" id="PF07686">
    <property type="entry name" value="V-set"/>
    <property type="match status" value="1"/>
</dbReference>
<dbReference type="CDD" id="cd05716">
    <property type="entry name" value="IgV_pIgR_like"/>
    <property type="match status" value="1"/>
</dbReference>
<evidence type="ECO:0000256" key="1">
    <source>
        <dbReference type="ARBA" id="ARBA00004370"/>
    </source>
</evidence>
<feature type="region of interest" description="Disordered" evidence="4">
    <location>
        <begin position="131"/>
        <end position="173"/>
    </location>
</feature>
<dbReference type="InterPro" id="IPR003599">
    <property type="entry name" value="Ig_sub"/>
</dbReference>
<proteinExistence type="predicted"/>
<feature type="domain" description="Ig-like" evidence="5">
    <location>
        <begin position="2"/>
        <end position="123"/>
    </location>
</feature>
<reference evidence="6" key="1">
    <citation type="submission" date="2025-08" db="UniProtKB">
        <authorList>
            <consortium name="Ensembl"/>
        </authorList>
    </citation>
    <scope>IDENTIFICATION</scope>
</reference>
<dbReference type="Ensembl" id="ENSPCET00000015637.1">
    <property type="protein sequence ID" value="ENSPCEP00000015098.1"/>
    <property type="gene ID" value="ENSPCEG00000011939.1"/>
</dbReference>
<accession>A0A8C8S6H4</accession>
<dbReference type="InterPro" id="IPR013106">
    <property type="entry name" value="Ig_V-set"/>
</dbReference>
<comment type="subcellular location">
    <subcellularLocation>
        <location evidence="1">Membrane</location>
    </subcellularLocation>
</comment>
<evidence type="ECO:0000313" key="7">
    <source>
        <dbReference type="Proteomes" id="UP000694393"/>
    </source>
</evidence>